<accession>A0A1B8TZ49</accession>
<dbReference type="InterPro" id="IPR024185">
    <property type="entry name" value="FTHF_cligase-like_sf"/>
</dbReference>
<reference evidence="2" key="1">
    <citation type="submission" date="2016-02" db="EMBL/GenBank/DDBJ databases">
        <authorList>
            <person name="Shin S.-K."/>
            <person name="Yi H."/>
            <person name="Kim E."/>
        </authorList>
    </citation>
    <scope>NUCLEOTIDE SEQUENCE [LARGE SCALE GENOMIC DNA]</scope>
    <source>
        <strain evidence="2">LPB0003</strain>
    </source>
</reference>
<dbReference type="RefSeq" id="WP_065318659.1">
    <property type="nucleotide sequence ID" value="NZ_CP017477.1"/>
</dbReference>
<evidence type="ECO:0000313" key="1">
    <source>
        <dbReference type="EMBL" id="OBY64906.1"/>
    </source>
</evidence>
<proteinExistence type="predicted"/>
<dbReference type="SUPFAM" id="SSF100950">
    <property type="entry name" value="NagB/RpiA/CoA transferase-like"/>
    <property type="match status" value="1"/>
</dbReference>
<dbReference type="EMBL" id="LSFM01000021">
    <property type="protein sequence ID" value="OBY64906.1"/>
    <property type="molecule type" value="Genomic_DNA"/>
</dbReference>
<dbReference type="STRING" id="1774273.LPB03_06690"/>
<keyword evidence="2" id="KW-1185">Reference proteome</keyword>
<evidence type="ECO:0008006" key="3">
    <source>
        <dbReference type="Google" id="ProtNLM"/>
    </source>
</evidence>
<dbReference type="Proteomes" id="UP000092584">
    <property type="component" value="Unassembled WGS sequence"/>
</dbReference>
<name>A0A1B8TZ49_9FLAO</name>
<organism evidence="1 2">
    <name type="scientific">Polaribacter vadi</name>
    <dbReference type="NCBI Taxonomy" id="1774273"/>
    <lineage>
        <taxon>Bacteria</taxon>
        <taxon>Pseudomonadati</taxon>
        <taxon>Bacteroidota</taxon>
        <taxon>Flavobacteriia</taxon>
        <taxon>Flavobacteriales</taxon>
        <taxon>Flavobacteriaceae</taxon>
    </lineage>
</organism>
<gene>
    <name evidence="1" type="ORF">LPB3_05800</name>
</gene>
<dbReference type="KEGG" id="pob:LPB03_06690"/>
<protein>
    <recommendedName>
        <fullName evidence="3">LUD domain-containing protein</fullName>
    </recommendedName>
</protein>
<dbReference type="AlphaFoldDB" id="A0A1B8TZ49"/>
<sequence length="194" mass="22256">MNLFKKLFNLPTKEDAEIKKQEVKLSLDDLFVHNFVKKGGKFLYSINKQELISNFKKVIAENNWEDIHLLDTRLDFLFDKKSINVVSSYNEDTTILTSCEHLIAENGDILFSSNQLKSTRLKEFPQNFIVFATTSQLVKDTGQGLTGIKSKFKSSLPTNITSVKNYNINNNDDNFLNHGNNNSKNLYLLLLEDL</sequence>
<evidence type="ECO:0000313" key="2">
    <source>
        <dbReference type="Proteomes" id="UP000092584"/>
    </source>
</evidence>
<dbReference type="Gene3D" id="3.40.50.10420">
    <property type="entry name" value="NagB/RpiA/CoA transferase-like"/>
    <property type="match status" value="1"/>
</dbReference>
<dbReference type="OrthoDB" id="1425114at2"/>
<comment type="caution">
    <text evidence="1">The sequence shown here is derived from an EMBL/GenBank/DDBJ whole genome shotgun (WGS) entry which is preliminary data.</text>
</comment>
<dbReference type="InterPro" id="IPR037171">
    <property type="entry name" value="NagB/RpiA_transferase-like"/>
</dbReference>